<evidence type="ECO:0000313" key="3">
    <source>
        <dbReference type="Proteomes" id="UP001497392"/>
    </source>
</evidence>
<protein>
    <submittedName>
        <fullName evidence="2">G3338 protein</fullName>
    </submittedName>
</protein>
<sequence>MPPHLFTARRRELQQGNGQHDRGPPPGSRVLSVDDSKAAEQQLKATLPPVELGDLGEKAEGVIQIGTSGMRIPLYGKSMQSIQEAIQREAAGADFQHRPIVAEDSLDVTESQINRPERNRDFDWSGSTNYTQMNRKTQEERARWLACRSSGSTEKVILTLPEGGVVSVLPLWVAVHQSLEGGLARLHESNVPLSEEVVEQVDAELEPFCYTAGLRFEGSDERAGHWRNFFIGVVGDVDAQEEDNLWPNQVLHDRRILYNCRNGWDIARFLADATSEDVEAHLFNLRRIQEERKHRPGWCYHRLRTRWGEDALREFKISVNE</sequence>
<dbReference type="Proteomes" id="UP001497392">
    <property type="component" value="Unassembled WGS sequence"/>
</dbReference>
<accession>A0ABP1FRJ2</accession>
<feature type="region of interest" description="Disordered" evidence="1">
    <location>
        <begin position="1"/>
        <end position="35"/>
    </location>
</feature>
<keyword evidence="3" id="KW-1185">Reference proteome</keyword>
<proteinExistence type="predicted"/>
<organism evidence="2 3">
    <name type="scientific">Coccomyxa viridis</name>
    <dbReference type="NCBI Taxonomy" id="1274662"/>
    <lineage>
        <taxon>Eukaryota</taxon>
        <taxon>Viridiplantae</taxon>
        <taxon>Chlorophyta</taxon>
        <taxon>core chlorophytes</taxon>
        <taxon>Trebouxiophyceae</taxon>
        <taxon>Trebouxiophyceae incertae sedis</taxon>
        <taxon>Coccomyxaceae</taxon>
        <taxon>Coccomyxa</taxon>
    </lineage>
</organism>
<evidence type="ECO:0000313" key="2">
    <source>
        <dbReference type="EMBL" id="CAL5221190.1"/>
    </source>
</evidence>
<gene>
    <name evidence="2" type="primary">g3338</name>
    <name evidence="2" type="ORF">VP750_LOCUS2849</name>
</gene>
<feature type="compositionally biased region" description="Basic and acidic residues" evidence="1">
    <location>
        <begin position="9"/>
        <end position="23"/>
    </location>
</feature>
<dbReference type="EMBL" id="CAXHTA020000005">
    <property type="protein sequence ID" value="CAL5221190.1"/>
    <property type="molecule type" value="Genomic_DNA"/>
</dbReference>
<name>A0ABP1FRJ2_9CHLO</name>
<evidence type="ECO:0000256" key="1">
    <source>
        <dbReference type="SAM" id="MobiDB-lite"/>
    </source>
</evidence>
<reference evidence="2 3" key="1">
    <citation type="submission" date="2024-06" db="EMBL/GenBank/DDBJ databases">
        <authorList>
            <person name="Kraege A."/>
            <person name="Thomma B."/>
        </authorList>
    </citation>
    <scope>NUCLEOTIDE SEQUENCE [LARGE SCALE GENOMIC DNA]</scope>
</reference>
<comment type="caution">
    <text evidence="2">The sequence shown here is derived from an EMBL/GenBank/DDBJ whole genome shotgun (WGS) entry which is preliminary data.</text>
</comment>